<reference evidence="5 6" key="1">
    <citation type="journal article" date="2018" name="Mol. Plant">
        <title>The genome of Artemisia annua provides insight into the evolution of Asteraceae family and artemisinin biosynthesis.</title>
        <authorList>
            <person name="Shen Q."/>
            <person name="Zhang L."/>
            <person name="Liao Z."/>
            <person name="Wang S."/>
            <person name="Yan T."/>
            <person name="Shi P."/>
            <person name="Liu M."/>
            <person name="Fu X."/>
            <person name="Pan Q."/>
            <person name="Wang Y."/>
            <person name="Lv Z."/>
            <person name="Lu X."/>
            <person name="Zhang F."/>
            <person name="Jiang W."/>
            <person name="Ma Y."/>
            <person name="Chen M."/>
            <person name="Hao X."/>
            <person name="Li L."/>
            <person name="Tang Y."/>
            <person name="Lv G."/>
            <person name="Zhou Y."/>
            <person name="Sun X."/>
            <person name="Brodelius P.E."/>
            <person name="Rose J.K.C."/>
            <person name="Tang K."/>
        </authorList>
    </citation>
    <scope>NUCLEOTIDE SEQUENCE [LARGE SCALE GENOMIC DNA]</scope>
    <source>
        <strain evidence="6">cv. Huhao1</strain>
        <tissue evidence="5">Leaf</tissue>
    </source>
</reference>
<dbReference type="GO" id="GO:0016594">
    <property type="term" value="F:glycine binding"/>
    <property type="evidence" value="ECO:0007669"/>
    <property type="project" value="TreeGrafter"/>
</dbReference>
<dbReference type="GO" id="GO:0004375">
    <property type="term" value="F:glycine dehydrogenase (decarboxylating) activity"/>
    <property type="evidence" value="ECO:0007669"/>
    <property type="project" value="InterPro"/>
</dbReference>
<accession>A0A2U1NIA8</accession>
<keyword evidence="4" id="KW-0342">GTP-binding</keyword>
<dbReference type="STRING" id="35608.A0A2U1NIA8"/>
<dbReference type="InterPro" id="IPR020581">
    <property type="entry name" value="GDC_P"/>
</dbReference>
<dbReference type="InterPro" id="IPR023123">
    <property type="entry name" value="Tubulin_C"/>
</dbReference>
<dbReference type="SUPFAM" id="SSF55307">
    <property type="entry name" value="Tubulin C-terminal domain-like"/>
    <property type="match status" value="1"/>
</dbReference>
<dbReference type="Gene3D" id="3.40.640.10">
    <property type="entry name" value="Type I PLP-dependent aspartate aminotransferase-like (Major domain)"/>
    <property type="match status" value="1"/>
</dbReference>
<dbReference type="InterPro" id="IPR008280">
    <property type="entry name" value="Tub_FtsZ_C"/>
</dbReference>
<dbReference type="GO" id="GO:0005525">
    <property type="term" value="F:GTP binding"/>
    <property type="evidence" value="ECO:0007669"/>
    <property type="project" value="UniProtKB-KW"/>
</dbReference>
<dbReference type="GO" id="GO:0019464">
    <property type="term" value="P:glycine decarboxylation via glycine cleavage system"/>
    <property type="evidence" value="ECO:0007669"/>
    <property type="project" value="TreeGrafter"/>
</dbReference>
<evidence type="ECO:0000313" key="5">
    <source>
        <dbReference type="EMBL" id="PWA73237.1"/>
    </source>
</evidence>
<keyword evidence="3" id="KW-0547">Nucleotide-binding</keyword>
<keyword evidence="6" id="KW-1185">Reference proteome</keyword>
<evidence type="ECO:0000256" key="2">
    <source>
        <dbReference type="ARBA" id="ARBA00022701"/>
    </source>
</evidence>
<comment type="caution">
    <text evidence="5">The sequence shown here is derived from an EMBL/GenBank/DDBJ whole genome shotgun (WGS) entry which is preliminary data.</text>
</comment>
<dbReference type="InterPro" id="IPR015421">
    <property type="entry name" value="PyrdxlP-dep_Trfase_major"/>
</dbReference>
<dbReference type="Gene3D" id="1.10.287.600">
    <property type="entry name" value="Helix hairpin bin"/>
    <property type="match status" value="1"/>
</dbReference>
<dbReference type="GO" id="GO:0030170">
    <property type="term" value="F:pyridoxal phosphate binding"/>
    <property type="evidence" value="ECO:0007669"/>
    <property type="project" value="TreeGrafter"/>
</dbReference>
<name>A0A2U1NIA8_ARTAN</name>
<dbReference type="EMBL" id="PKPP01002767">
    <property type="protein sequence ID" value="PWA73237.1"/>
    <property type="molecule type" value="Genomic_DNA"/>
</dbReference>
<dbReference type="GO" id="GO:0009941">
    <property type="term" value="C:chloroplast envelope"/>
    <property type="evidence" value="ECO:0007669"/>
    <property type="project" value="TreeGrafter"/>
</dbReference>
<gene>
    <name evidence="5" type="ORF">CTI12_AA261690</name>
</gene>
<dbReference type="PANTHER" id="PTHR11773">
    <property type="entry name" value="GLYCINE DEHYDROGENASE, DECARBOXYLATING"/>
    <property type="match status" value="1"/>
</dbReference>
<dbReference type="PANTHER" id="PTHR11773:SF12">
    <property type="entry name" value="GLYCINE CLEAVAGE SYSTEM P PROTEIN"/>
    <property type="match status" value="1"/>
</dbReference>
<dbReference type="Proteomes" id="UP000245207">
    <property type="component" value="Unassembled WGS sequence"/>
</dbReference>
<dbReference type="AlphaFoldDB" id="A0A2U1NIA8"/>
<evidence type="ECO:0000256" key="1">
    <source>
        <dbReference type="ARBA" id="ARBA00009636"/>
    </source>
</evidence>
<evidence type="ECO:0000256" key="4">
    <source>
        <dbReference type="ARBA" id="ARBA00023134"/>
    </source>
</evidence>
<evidence type="ECO:0000256" key="3">
    <source>
        <dbReference type="ARBA" id="ARBA00022741"/>
    </source>
</evidence>
<proteinExistence type="inferred from homology"/>
<evidence type="ECO:0000313" key="6">
    <source>
        <dbReference type="Proteomes" id="UP000245207"/>
    </source>
</evidence>
<sequence>MPLILLLIFIPIIFIIKCGRYRNLSSRLTGGDVETFSGDGDEKMMSLYVRSDEEEKMTTSSFSCRCFRMLYPLLVIFLQHNHIDQFPSKSALLRSYAQVLSAGSKNVIATEGKFSVIWDFHQVKTGAHECYQNQHGGGGPRMGPIGVKKHLAPYLPSHPVELAAPDHSQQLGTISAAPWGSALILKTLSTITKWTDHKFYLIYAKRAFVHQYVGEGMEEGEFVDVHEDLYALDKVFEEVCQDAKEGQEERKEEVALEKTVHFIQEYRTKNKHKKGLISNQKHSPITPINPTILETFKVLQQDGTRHLSNVDLHCGFCIDLSATCLIDDKKGKPASECS</sequence>
<dbReference type="GO" id="GO:0005874">
    <property type="term" value="C:microtubule"/>
    <property type="evidence" value="ECO:0007669"/>
    <property type="project" value="UniProtKB-KW"/>
</dbReference>
<dbReference type="GO" id="GO:0005960">
    <property type="term" value="C:glycine cleavage complex"/>
    <property type="evidence" value="ECO:0007669"/>
    <property type="project" value="TreeGrafter"/>
</dbReference>
<dbReference type="GO" id="GO:0048046">
    <property type="term" value="C:apoplast"/>
    <property type="evidence" value="ECO:0007669"/>
    <property type="project" value="TreeGrafter"/>
</dbReference>
<comment type="similarity">
    <text evidence="1">Belongs to the tubulin family.</text>
</comment>
<keyword evidence="2" id="KW-0493">Microtubule</keyword>
<organism evidence="5 6">
    <name type="scientific">Artemisia annua</name>
    <name type="common">Sweet wormwood</name>
    <dbReference type="NCBI Taxonomy" id="35608"/>
    <lineage>
        <taxon>Eukaryota</taxon>
        <taxon>Viridiplantae</taxon>
        <taxon>Streptophyta</taxon>
        <taxon>Embryophyta</taxon>
        <taxon>Tracheophyta</taxon>
        <taxon>Spermatophyta</taxon>
        <taxon>Magnoliopsida</taxon>
        <taxon>eudicotyledons</taxon>
        <taxon>Gunneridae</taxon>
        <taxon>Pentapetalae</taxon>
        <taxon>asterids</taxon>
        <taxon>campanulids</taxon>
        <taxon>Asterales</taxon>
        <taxon>Asteraceae</taxon>
        <taxon>Asteroideae</taxon>
        <taxon>Anthemideae</taxon>
        <taxon>Artemisiinae</taxon>
        <taxon>Artemisia</taxon>
    </lineage>
</organism>
<dbReference type="GO" id="GO:0005739">
    <property type="term" value="C:mitochondrion"/>
    <property type="evidence" value="ECO:0007669"/>
    <property type="project" value="TreeGrafter"/>
</dbReference>
<protein>
    <submittedName>
        <fullName evidence="5">Uncharacterized protein</fullName>
    </submittedName>
</protein>